<dbReference type="OrthoDB" id="9807095at2"/>
<feature type="domain" description="GS beta-grasp" evidence="7">
    <location>
        <begin position="26"/>
        <end position="122"/>
    </location>
</feature>
<dbReference type="SMART" id="SM01230">
    <property type="entry name" value="Gln-synt_C"/>
    <property type="match status" value="1"/>
</dbReference>
<dbReference type="PANTHER" id="PTHR43785">
    <property type="entry name" value="GAMMA-GLUTAMYLPUTRESCINE SYNTHETASE"/>
    <property type="match status" value="1"/>
</dbReference>
<evidence type="ECO:0000256" key="5">
    <source>
        <dbReference type="PROSITE-ProRule" id="PRU01330"/>
    </source>
</evidence>
<dbReference type="GO" id="GO:0006576">
    <property type="term" value="P:biogenic amine metabolic process"/>
    <property type="evidence" value="ECO:0007669"/>
    <property type="project" value="UniProtKB-ARBA"/>
</dbReference>
<name>A0A3N0BMC4_9MICC</name>
<evidence type="ECO:0000259" key="7">
    <source>
        <dbReference type="PROSITE" id="PS51986"/>
    </source>
</evidence>
<evidence type="ECO:0000313" key="10">
    <source>
        <dbReference type="Proteomes" id="UP000273807"/>
    </source>
</evidence>
<dbReference type="InterPro" id="IPR008147">
    <property type="entry name" value="Gln_synt_N"/>
</dbReference>
<dbReference type="FunFam" id="3.10.20.70:FF:000015">
    <property type="entry name" value="Putative glutamine synthetase"/>
    <property type="match status" value="1"/>
</dbReference>
<dbReference type="PROSITE" id="PS51986">
    <property type="entry name" value="GS_BETA_GRASP"/>
    <property type="match status" value="1"/>
</dbReference>
<dbReference type="Pfam" id="PF00120">
    <property type="entry name" value="Gln-synt_C"/>
    <property type="match status" value="1"/>
</dbReference>
<organism evidence="9 10">
    <name type="scientific">Arthrobacter oryzae</name>
    <dbReference type="NCBI Taxonomy" id="409290"/>
    <lineage>
        <taxon>Bacteria</taxon>
        <taxon>Bacillati</taxon>
        <taxon>Actinomycetota</taxon>
        <taxon>Actinomycetes</taxon>
        <taxon>Micrococcales</taxon>
        <taxon>Micrococcaceae</taxon>
        <taxon>Arthrobacter</taxon>
    </lineage>
</organism>
<dbReference type="GO" id="GO:0042402">
    <property type="term" value="P:biogenic amine catabolic process"/>
    <property type="evidence" value="ECO:0007669"/>
    <property type="project" value="UniProtKB-ARBA"/>
</dbReference>
<evidence type="ECO:0000256" key="2">
    <source>
        <dbReference type="ARBA" id="ARBA00022598"/>
    </source>
</evidence>
<sequence length="460" mass="50630">MTEASTQHGLNAQLTLEELRADVASGAIDTVVVAITDSLGRLQGKRCGARSFLEDVLDHGAEGCNYLLAVDVEMNTIDGYAMSSWESGYGDMVMLPDVSTLRRVPWQQGTAMVLCDIMWADKSPVVASPRQILRAQVERLEKLGYRAHMGTELEFLMFDDSYREAWQKNYHGLDASTQYNVDYSLLGTARLEPVIRSIRTNMEAAGLVVESSKGECNLGQQEITFRFDEALSACDKHTFYKSGAKEIADQHGKSVSFMAKYDQREGNSCHIHFSLTDLDGNPVLPGDGEHGFSPVMEHFMAGQLNALKELTYFLAPNVNSYKRFVEGSFAPTAIAWGMDNRSCALRVVGHGRGLRTEMRVGGGDLNPYLAAAALIAAAIHGLENRLPLEPVMQGSAYASDADRLPTNLRDSRDLLAESSIARKAFGDAVVDHYVHAAGIELKAYDSAVTDWERVRGFERL</sequence>
<dbReference type="FunFam" id="3.30.590.10:FF:000005">
    <property type="entry name" value="Probable glutamine synthetase"/>
    <property type="match status" value="1"/>
</dbReference>
<evidence type="ECO:0000256" key="4">
    <source>
        <dbReference type="ARBA" id="ARBA00022840"/>
    </source>
</evidence>
<dbReference type="SUPFAM" id="SSF54368">
    <property type="entry name" value="Glutamine synthetase, N-terminal domain"/>
    <property type="match status" value="1"/>
</dbReference>
<feature type="domain" description="GS catalytic" evidence="8">
    <location>
        <begin position="129"/>
        <end position="460"/>
    </location>
</feature>
<dbReference type="SUPFAM" id="SSF55931">
    <property type="entry name" value="Glutamine synthetase/guanido kinase"/>
    <property type="match status" value="1"/>
</dbReference>
<dbReference type="RefSeq" id="WP_123256682.1">
    <property type="nucleotide sequence ID" value="NZ_RBED01000137.1"/>
</dbReference>
<dbReference type="Gene3D" id="3.10.20.70">
    <property type="entry name" value="Glutamine synthetase, N-terminal domain"/>
    <property type="match status" value="1"/>
</dbReference>
<dbReference type="InterPro" id="IPR008146">
    <property type="entry name" value="Gln_synth_cat_dom"/>
</dbReference>
<dbReference type="Proteomes" id="UP000273807">
    <property type="component" value="Unassembled WGS sequence"/>
</dbReference>
<dbReference type="InterPro" id="IPR036651">
    <property type="entry name" value="Gln_synt_N_sf"/>
</dbReference>
<dbReference type="GO" id="GO:0005524">
    <property type="term" value="F:ATP binding"/>
    <property type="evidence" value="ECO:0007669"/>
    <property type="project" value="UniProtKB-KW"/>
</dbReference>
<evidence type="ECO:0000259" key="8">
    <source>
        <dbReference type="PROSITE" id="PS51987"/>
    </source>
</evidence>
<reference evidence="9 10" key="1">
    <citation type="submission" date="2018-10" db="EMBL/GenBank/DDBJ databases">
        <title>Genome sequencing of Arthrobacter oryzae TNB02.</title>
        <authorList>
            <person name="Cho Y.-J."/>
            <person name="Cho A."/>
            <person name="Kim O.-S."/>
        </authorList>
    </citation>
    <scope>NUCLEOTIDE SEQUENCE [LARGE SCALE GENOMIC DNA]</scope>
    <source>
        <strain evidence="9 10">TNB02</strain>
    </source>
</reference>
<dbReference type="GO" id="GO:0004356">
    <property type="term" value="F:glutamine synthetase activity"/>
    <property type="evidence" value="ECO:0007669"/>
    <property type="project" value="InterPro"/>
</dbReference>
<keyword evidence="2" id="KW-0436">Ligase</keyword>
<dbReference type="Gene3D" id="3.30.590.10">
    <property type="entry name" value="Glutamine synthetase/guanido kinase, catalytic domain"/>
    <property type="match status" value="1"/>
</dbReference>
<evidence type="ECO:0000313" key="9">
    <source>
        <dbReference type="EMBL" id="RNL49910.1"/>
    </source>
</evidence>
<keyword evidence="10" id="KW-1185">Reference proteome</keyword>
<dbReference type="PROSITE" id="PS51987">
    <property type="entry name" value="GS_CATALYTIC"/>
    <property type="match status" value="1"/>
</dbReference>
<dbReference type="GO" id="GO:0006542">
    <property type="term" value="P:glutamine biosynthetic process"/>
    <property type="evidence" value="ECO:0007669"/>
    <property type="project" value="InterPro"/>
</dbReference>
<dbReference type="EMBL" id="RBED01000137">
    <property type="protein sequence ID" value="RNL49910.1"/>
    <property type="molecule type" value="Genomic_DNA"/>
</dbReference>
<evidence type="ECO:0000256" key="3">
    <source>
        <dbReference type="ARBA" id="ARBA00022741"/>
    </source>
</evidence>
<keyword evidence="4" id="KW-0067">ATP-binding</keyword>
<comment type="caution">
    <text evidence="9">The sequence shown here is derived from an EMBL/GenBank/DDBJ whole genome shotgun (WGS) entry which is preliminary data.</text>
</comment>
<dbReference type="InterPro" id="IPR014746">
    <property type="entry name" value="Gln_synth/guanido_kin_cat_dom"/>
</dbReference>
<dbReference type="AlphaFoldDB" id="A0A3N0BMC4"/>
<accession>A0A3N0BMC4</accession>
<evidence type="ECO:0000256" key="1">
    <source>
        <dbReference type="ARBA" id="ARBA00009897"/>
    </source>
</evidence>
<protein>
    <submittedName>
        <fullName evidence="9">Glutamine synthetase</fullName>
    </submittedName>
</protein>
<comment type="similarity">
    <text evidence="1 5 6">Belongs to the glutamine synthetase family.</text>
</comment>
<proteinExistence type="inferred from homology"/>
<keyword evidence="3" id="KW-0547">Nucleotide-binding</keyword>
<gene>
    <name evidence="9" type="ORF">D7003_17420</name>
</gene>
<evidence type="ECO:0000256" key="6">
    <source>
        <dbReference type="RuleBase" id="RU000384"/>
    </source>
</evidence>
<dbReference type="PANTHER" id="PTHR43785:SF12">
    <property type="entry name" value="TYPE-1 GLUTAMINE SYNTHETASE 2"/>
    <property type="match status" value="1"/>
</dbReference>